<dbReference type="Proteomes" id="UP001302745">
    <property type="component" value="Unassembled WGS sequence"/>
</dbReference>
<evidence type="ECO:0000256" key="12">
    <source>
        <dbReference type="ARBA" id="ARBA00023326"/>
    </source>
</evidence>
<comment type="caution">
    <text evidence="18">The sequence shown here is derived from an EMBL/GenBank/DDBJ whole genome shotgun (WGS) entry which is preliminary data.</text>
</comment>
<dbReference type="PANTHER" id="PTHR33353">
    <property type="entry name" value="PUTATIVE (AFU_ORTHOLOGUE AFUA_1G12560)-RELATED"/>
    <property type="match status" value="1"/>
</dbReference>
<keyword evidence="10" id="KW-1015">Disulfide bond</keyword>
<evidence type="ECO:0000256" key="13">
    <source>
        <dbReference type="ARBA" id="ARBA00044502"/>
    </source>
</evidence>
<accession>A0AAN6VJW4</accession>
<keyword evidence="5 16" id="KW-0732">Signal</keyword>
<dbReference type="PANTHER" id="PTHR33353:SF17">
    <property type="entry name" value="ENDO-BETA-1,4-GLUCANASE D"/>
    <property type="match status" value="1"/>
</dbReference>
<feature type="signal peptide" evidence="16">
    <location>
        <begin position="1"/>
        <end position="18"/>
    </location>
</feature>
<dbReference type="GO" id="GO:0046872">
    <property type="term" value="F:metal ion binding"/>
    <property type="evidence" value="ECO:0007669"/>
    <property type="project" value="UniProtKB-KW"/>
</dbReference>
<evidence type="ECO:0000256" key="7">
    <source>
        <dbReference type="ARBA" id="ARBA00023002"/>
    </source>
</evidence>
<keyword evidence="12" id="KW-0624">Polysaccharide degradation</keyword>
<gene>
    <name evidence="18" type="ORF">C8A00DRAFT_34836</name>
</gene>
<comment type="subcellular location">
    <subcellularLocation>
        <location evidence="2">Secreted</location>
    </subcellularLocation>
</comment>
<evidence type="ECO:0000313" key="19">
    <source>
        <dbReference type="Proteomes" id="UP001302745"/>
    </source>
</evidence>
<evidence type="ECO:0000256" key="15">
    <source>
        <dbReference type="ARBA" id="ARBA00047174"/>
    </source>
</evidence>
<feature type="domain" description="Auxiliary Activity family 9 catalytic" evidence="17">
    <location>
        <begin position="19"/>
        <end position="221"/>
    </location>
</feature>
<dbReference type="Gene3D" id="2.70.50.70">
    <property type="match status" value="1"/>
</dbReference>
<sequence length="239" mass="25784">MLLTFATIALVLASTASAHVTMHSVKINGQDQGEGQGKYIRKPRTNDPLKDLKSPAIVCNNGGDTPAPSFIKAAAGDKLSFKWYHYEDPNDILDPSHLGAILTYIAPYTEGSGTGPIWTKLAQEGLEGGQWATIKLIANNGYAEVALPKALASGKYLIRQEIIALHQADEPFNKNPVRGVELYPSCTQIEVTGSGKAVPDQDFDLNQGYTYDNPGLVVNIFFPEGAPYTPPGPKVWDGK</sequence>
<keyword evidence="7" id="KW-0560">Oxidoreductase</keyword>
<evidence type="ECO:0000256" key="8">
    <source>
        <dbReference type="ARBA" id="ARBA00023008"/>
    </source>
</evidence>
<keyword evidence="18" id="KW-0378">Hydrolase</keyword>
<comment type="catalytic activity">
    <reaction evidence="14">
        <text>[(1-&gt;4)-beta-D-glucosyl]n+m + reduced acceptor + O2 = 4-dehydro-beta-D-glucosyl-[(1-&gt;4)-beta-D-glucosyl]n-1 + [(1-&gt;4)-beta-D-glucosyl]m + acceptor + H2O.</text>
        <dbReference type="EC" id="1.14.99.56"/>
    </reaction>
</comment>
<dbReference type="InterPro" id="IPR049892">
    <property type="entry name" value="AA9"/>
</dbReference>
<dbReference type="GO" id="GO:0016787">
    <property type="term" value="F:hydrolase activity"/>
    <property type="evidence" value="ECO:0007669"/>
    <property type="project" value="UniProtKB-KW"/>
</dbReference>
<dbReference type="GO" id="GO:0005576">
    <property type="term" value="C:extracellular region"/>
    <property type="evidence" value="ECO:0007669"/>
    <property type="project" value="UniProtKB-SubCell"/>
</dbReference>
<evidence type="ECO:0000256" key="9">
    <source>
        <dbReference type="ARBA" id="ARBA00023033"/>
    </source>
</evidence>
<evidence type="ECO:0000256" key="16">
    <source>
        <dbReference type="SAM" id="SignalP"/>
    </source>
</evidence>
<dbReference type="GO" id="GO:0004497">
    <property type="term" value="F:monooxygenase activity"/>
    <property type="evidence" value="ECO:0007669"/>
    <property type="project" value="UniProtKB-KW"/>
</dbReference>
<keyword evidence="4" id="KW-0479">Metal-binding</keyword>
<keyword evidence="8" id="KW-0186">Copper</keyword>
<evidence type="ECO:0000256" key="2">
    <source>
        <dbReference type="ARBA" id="ARBA00004613"/>
    </source>
</evidence>
<keyword evidence="6" id="KW-0136">Cellulose degradation</keyword>
<evidence type="ECO:0000256" key="10">
    <source>
        <dbReference type="ARBA" id="ARBA00023157"/>
    </source>
</evidence>
<evidence type="ECO:0000256" key="4">
    <source>
        <dbReference type="ARBA" id="ARBA00022723"/>
    </source>
</evidence>
<evidence type="ECO:0000256" key="11">
    <source>
        <dbReference type="ARBA" id="ARBA00023277"/>
    </source>
</evidence>
<reference evidence="18" key="1">
    <citation type="journal article" date="2023" name="Mol. Phylogenet. Evol.">
        <title>Genome-scale phylogeny and comparative genomics of the fungal order Sordariales.</title>
        <authorList>
            <person name="Hensen N."/>
            <person name="Bonometti L."/>
            <person name="Westerberg I."/>
            <person name="Brannstrom I.O."/>
            <person name="Guillou S."/>
            <person name="Cros-Aarteil S."/>
            <person name="Calhoun S."/>
            <person name="Haridas S."/>
            <person name="Kuo A."/>
            <person name="Mondo S."/>
            <person name="Pangilinan J."/>
            <person name="Riley R."/>
            <person name="LaButti K."/>
            <person name="Andreopoulos B."/>
            <person name="Lipzen A."/>
            <person name="Chen C."/>
            <person name="Yan M."/>
            <person name="Daum C."/>
            <person name="Ng V."/>
            <person name="Clum A."/>
            <person name="Steindorff A."/>
            <person name="Ohm R.A."/>
            <person name="Martin F."/>
            <person name="Silar P."/>
            <person name="Natvig D.O."/>
            <person name="Lalanne C."/>
            <person name="Gautier V."/>
            <person name="Ament-Velasquez S.L."/>
            <person name="Kruys A."/>
            <person name="Hutchinson M.I."/>
            <person name="Powell A.J."/>
            <person name="Barry K."/>
            <person name="Miller A.N."/>
            <person name="Grigoriev I.V."/>
            <person name="Debuchy R."/>
            <person name="Gladieux P."/>
            <person name="Hiltunen Thoren M."/>
            <person name="Johannesson H."/>
        </authorList>
    </citation>
    <scope>NUCLEOTIDE SEQUENCE</scope>
    <source>
        <strain evidence="18">CBS 538.74</strain>
    </source>
</reference>
<dbReference type="CDD" id="cd21175">
    <property type="entry name" value="LPMO_AA9"/>
    <property type="match status" value="1"/>
</dbReference>
<comment type="cofactor">
    <cofactor evidence="1">
        <name>Cu(2+)</name>
        <dbReference type="ChEBI" id="CHEBI:29036"/>
    </cofactor>
</comment>
<dbReference type="AlphaFoldDB" id="A0AAN6VJW4"/>
<dbReference type="EMBL" id="MU856973">
    <property type="protein sequence ID" value="KAK4152479.1"/>
    <property type="molecule type" value="Genomic_DNA"/>
</dbReference>
<dbReference type="Pfam" id="PF03443">
    <property type="entry name" value="AA9"/>
    <property type="match status" value="1"/>
</dbReference>
<evidence type="ECO:0000256" key="14">
    <source>
        <dbReference type="ARBA" id="ARBA00045077"/>
    </source>
</evidence>
<evidence type="ECO:0000256" key="3">
    <source>
        <dbReference type="ARBA" id="ARBA00022525"/>
    </source>
</evidence>
<dbReference type="InterPro" id="IPR005103">
    <property type="entry name" value="AA9_LPMO"/>
</dbReference>
<feature type="chain" id="PRO_5042824007" description="lytic cellulose monooxygenase (C4-dehydrogenating)" evidence="16">
    <location>
        <begin position="19"/>
        <end position="239"/>
    </location>
</feature>
<keyword evidence="11" id="KW-0119">Carbohydrate metabolism</keyword>
<dbReference type="GO" id="GO:0030245">
    <property type="term" value="P:cellulose catabolic process"/>
    <property type="evidence" value="ECO:0007669"/>
    <property type="project" value="UniProtKB-KW"/>
</dbReference>
<keyword evidence="19" id="KW-1185">Reference proteome</keyword>
<evidence type="ECO:0000256" key="6">
    <source>
        <dbReference type="ARBA" id="ARBA00023001"/>
    </source>
</evidence>
<comment type="similarity">
    <text evidence="13">Belongs to the polysaccharide monooxygenase AA9 family.</text>
</comment>
<organism evidence="18 19">
    <name type="scientific">Chaetomidium leptoderma</name>
    <dbReference type="NCBI Taxonomy" id="669021"/>
    <lineage>
        <taxon>Eukaryota</taxon>
        <taxon>Fungi</taxon>
        <taxon>Dikarya</taxon>
        <taxon>Ascomycota</taxon>
        <taxon>Pezizomycotina</taxon>
        <taxon>Sordariomycetes</taxon>
        <taxon>Sordariomycetidae</taxon>
        <taxon>Sordariales</taxon>
        <taxon>Chaetomiaceae</taxon>
        <taxon>Chaetomidium</taxon>
    </lineage>
</organism>
<evidence type="ECO:0000313" key="18">
    <source>
        <dbReference type="EMBL" id="KAK4152479.1"/>
    </source>
</evidence>
<protein>
    <recommendedName>
        <fullName evidence="15">lytic cellulose monooxygenase (C4-dehydrogenating)</fullName>
        <ecNumber evidence="15">1.14.99.56</ecNumber>
    </recommendedName>
</protein>
<reference evidence="18" key="2">
    <citation type="submission" date="2023-05" db="EMBL/GenBank/DDBJ databases">
        <authorList>
            <consortium name="Lawrence Berkeley National Laboratory"/>
            <person name="Steindorff A."/>
            <person name="Hensen N."/>
            <person name="Bonometti L."/>
            <person name="Westerberg I."/>
            <person name="Brannstrom I.O."/>
            <person name="Guillou S."/>
            <person name="Cros-Aarteil S."/>
            <person name="Calhoun S."/>
            <person name="Haridas S."/>
            <person name="Kuo A."/>
            <person name="Mondo S."/>
            <person name="Pangilinan J."/>
            <person name="Riley R."/>
            <person name="Labutti K."/>
            <person name="Andreopoulos B."/>
            <person name="Lipzen A."/>
            <person name="Chen C."/>
            <person name="Yanf M."/>
            <person name="Daum C."/>
            <person name="Ng V."/>
            <person name="Clum A."/>
            <person name="Ohm R."/>
            <person name="Martin F."/>
            <person name="Silar P."/>
            <person name="Natvig D."/>
            <person name="Lalanne C."/>
            <person name="Gautier V."/>
            <person name="Ament-Velasquez S.L."/>
            <person name="Kruys A."/>
            <person name="Hutchinson M.I."/>
            <person name="Powell A.J."/>
            <person name="Barry K."/>
            <person name="Miller A.N."/>
            <person name="Grigoriev I.V."/>
            <person name="Debuchy R."/>
            <person name="Gladieux P."/>
            <person name="Thoren M.H."/>
            <person name="Johannesson H."/>
        </authorList>
    </citation>
    <scope>NUCLEOTIDE SEQUENCE</scope>
    <source>
        <strain evidence="18">CBS 538.74</strain>
    </source>
</reference>
<name>A0AAN6VJW4_9PEZI</name>
<keyword evidence="9" id="KW-0503">Monooxygenase</keyword>
<proteinExistence type="inferred from homology"/>
<keyword evidence="3" id="KW-0964">Secreted</keyword>
<dbReference type="EC" id="1.14.99.56" evidence="15"/>
<evidence type="ECO:0000256" key="5">
    <source>
        <dbReference type="ARBA" id="ARBA00022729"/>
    </source>
</evidence>
<evidence type="ECO:0000256" key="1">
    <source>
        <dbReference type="ARBA" id="ARBA00001973"/>
    </source>
</evidence>
<evidence type="ECO:0000259" key="17">
    <source>
        <dbReference type="Pfam" id="PF03443"/>
    </source>
</evidence>